<accession>A0A521FP70</accession>
<keyword evidence="1" id="KW-0732">Signal</keyword>
<proteinExistence type="predicted"/>
<organism evidence="2 3">
    <name type="scientific">Thalassovita litoralis</name>
    <dbReference type="NCBI Taxonomy" id="1010611"/>
    <lineage>
        <taxon>Bacteria</taxon>
        <taxon>Pseudomonadati</taxon>
        <taxon>Pseudomonadota</taxon>
        <taxon>Alphaproteobacteria</taxon>
        <taxon>Rhodobacterales</taxon>
        <taxon>Roseobacteraceae</taxon>
        <taxon>Thalassovita</taxon>
    </lineage>
</organism>
<evidence type="ECO:0000313" key="3">
    <source>
        <dbReference type="Proteomes" id="UP000316030"/>
    </source>
</evidence>
<reference evidence="2 3" key="1">
    <citation type="submission" date="2017-05" db="EMBL/GenBank/DDBJ databases">
        <authorList>
            <person name="Varghese N."/>
            <person name="Submissions S."/>
        </authorList>
    </citation>
    <scope>NUCLEOTIDE SEQUENCE [LARGE SCALE GENOMIC DNA]</scope>
    <source>
        <strain evidence="2 3">DSM 29506</strain>
    </source>
</reference>
<dbReference type="RefSeq" id="WP_142494806.1">
    <property type="nucleotide sequence ID" value="NZ_FXTO01000040.1"/>
</dbReference>
<evidence type="ECO:0000313" key="2">
    <source>
        <dbReference type="EMBL" id="SMO97954.1"/>
    </source>
</evidence>
<evidence type="ECO:0000256" key="1">
    <source>
        <dbReference type="SAM" id="SignalP"/>
    </source>
</evidence>
<dbReference type="OrthoDB" id="1092590at2"/>
<feature type="chain" id="PRO_5021839574" description="Peptidase C-terminal archaeal/bacterial domain-containing protein" evidence="1">
    <location>
        <begin position="21"/>
        <end position="215"/>
    </location>
</feature>
<keyword evidence="3" id="KW-1185">Reference proteome</keyword>
<dbReference type="Proteomes" id="UP000316030">
    <property type="component" value="Unassembled WGS sequence"/>
</dbReference>
<name>A0A521FP70_9RHOB</name>
<feature type="signal peptide" evidence="1">
    <location>
        <begin position="1"/>
        <end position="20"/>
    </location>
</feature>
<protein>
    <recommendedName>
        <fullName evidence="4">Peptidase C-terminal archaeal/bacterial domain-containing protein</fullName>
    </recommendedName>
</protein>
<dbReference type="AlphaFoldDB" id="A0A521FP70"/>
<sequence>MKPVAFALAALLTLPAPVWAAPSGVKQLALAQDLFAYGVDMRDPLAVLTAAKITAAIPVTELARPVETRPGASAANQDGTEDGGLPPSAPEMFAVARDFAGGDDYLLSLIEDAEVEGHRGAVDGASRTLNRLQAGYIDMVKVEFKGGELAELAILGAEGANLDLKITDAQGKTICIERGNSDKLYCAWTPASDGIFYAEVENLSSQRNSYYLLTN</sequence>
<gene>
    <name evidence="2" type="ORF">SAMN06265173_1401</name>
</gene>
<dbReference type="EMBL" id="FXTO01000040">
    <property type="protein sequence ID" value="SMO97954.1"/>
    <property type="molecule type" value="Genomic_DNA"/>
</dbReference>
<evidence type="ECO:0008006" key="4">
    <source>
        <dbReference type="Google" id="ProtNLM"/>
    </source>
</evidence>